<dbReference type="PATRIC" id="fig|43658.5.peg.726"/>
<evidence type="ECO:0000313" key="1">
    <source>
        <dbReference type="EMBL" id="KJZ12138.1"/>
    </source>
</evidence>
<organism evidence="1 2">
    <name type="scientific">Pseudoalteromonas rubra</name>
    <dbReference type="NCBI Taxonomy" id="43658"/>
    <lineage>
        <taxon>Bacteria</taxon>
        <taxon>Pseudomonadati</taxon>
        <taxon>Pseudomonadota</taxon>
        <taxon>Gammaproteobacteria</taxon>
        <taxon>Alteromonadales</taxon>
        <taxon>Pseudoalteromonadaceae</taxon>
        <taxon>Pseudoalteromonas</taxon>
    </lineage>
</organism>
<dbReference type="RefSeq" id="WP_046003573.1">
    <property type="nucleotide sequence ID" value="NZ_JXYA01000006.1"/>
</dbReference>
<accession>A0A0F4QWT4</accession>
<reference evidence="1 2" key="1">
    <citation type="journal article" date="2015" name="BMC Genomics">
        <title>Genome mining reveals unlocked bioactive potential of marine Gram-negative bacteria.</title>
        <authorList>
            <person name="Machado H."/>
            <person name="Sonnenschein E.C."/>
            <person name="Melchiorsen J."/>
            <person name="Gram L."/>
        </authorList>
    </citation>
    <scope>NUCLEOTIDE SEQUENCE [LARGE SCALE GENOMIC DNA]</scope>
    <source>
        <strain evidence="1 2">S2471</strain>
    </source>
</reference>
<keyword evidence="2" id="KW-1185">Reference proteome</keyword>
<dbReference type="AlphaFoldDB" id="A0A0F4QWT4"/>
<gene>
    <name evidence="1" type="ORF">TW77_03470</name>
</gene>
<protein>
    <submittedName>
        <fullName evidence="1">Uncharacterized protein</fullName>
    </submittedName>
</protein>
<proteinExistence type="predicted"/>
<evidence type="ECO:0000313" key="2">
    <source>
        <dbReference type="Proteomes" id="UP000033452"/>
    </source>
</evidence>
<name>A0A0F4QWT4_9GAMM</name>
<comment type="caution">
    <text evidence="1">The sequence shown here is derived from an EMBL/GenBank/DDBJ whole genome shotgun (WGS) entry which is preliminary data.</text>
</comment>
<sequence length="189" mass="20686">MSQTIHNLGAYGSVVLAKDFSKDFINAFEHINQRDGVKITPLAGQSQVVNGINYAFYCLVEPVVAPDVAKVNKLELIVIHALDDKYTESSERVLSRPVLVPPIGSFDGVALRGEFTEAEQAAAEQIESLIGVDYDILAAQQQVVAGLNFVFYSVVTPATRNGQAFFAEIEAFRNLDGRLENFNLIPVKP</sequence>
<dbReference type="OrthoDB" id="2051973at2"/>
<dbReference type="Proteomes" id="UP000033452">
    <property type="component" value="Unassembled WGS sequence"/>
</dbReference>
<dbReference type="EMBL" id="JXYA01000006">
    <property type="protein sequence ID" value="KJZ12138.1"/>
    <property type="molecule type" value="Genomic_DNA"/>
</dbReference>